<dbReference type="EMBL" id="AP028908">
    <property type="protein sequence ID" value="BES85369.1"/>
    <property type="molecule type" value="Genomic_DNA"/>
</dbReference>
<reference evidence="2" key="1">
    <citation type="journal article" date="2024" name="Int. J. Syst. Evol. Microbiol.">
        <title>Pectobacterium araliae sp. nov., a pathogen causing bacterial soft rot of Japanese angelica tree in Japan.</title>
        <authorList>
            <person name="Sawada H."/>
            <person name="Someya N."/>
            <person name="Morohoshi T."/>
            <person name="Ono M."/>
            <person name="Satou M."/>
        </authorList>
    </citation>
    <scope>NUCLEOTIDE SEQUENCE [LARGE SCALE GENOMIC DNA]</scope>
    <source>
        <strain evidence="2">MAFF 302110</strain>
    </source>
</reference>
<name>A0AAN0KMT7_9GAMM</name>
<dbReference type="Proteomes" id="UP001377830">
    <property type="component" value="Chromosome"/>
</dbReference>
<protein>
    <recommendedName>
        <fullName evidence="3">N-acetyltransferase domain-containing protein</fullName>
    </recommendedName>
</protein>
<keyword evidence="2" id="KW-1185">Reference proteome</keyword>
<gene>
    <name evidence="1" type="ORF">PEC302110_24660</name>
</gene>
<dbReference type="RefSeq" id="WP_261848489.1">
    <property type="nucleotide sequence ID" value="NZ_AP028908.1"/>
</dbReference>
<sequence>MYKKSLSEKNMTLTISNPNDFTSDTLSEYTYILRKGGSVNVNEDRLASAAYWAIIKDEVTNKLAAAGSLKSTAKNLPYYHNIFGRYKAALRQEFNTSDYPFDLGYIVTDSDFRKCGHCNMIIDSLLELVKDCGILATTQNQSIKNKLEIRGFKSQGAKWLATDNGFINLYLRQRPDHAH</sequence>
<dbReference type="AlphaFoldDB" id="A0AAN0KMT7"/>
<organism evidence="1 2">
    <name type="scientific">Pectobacterium araliae</name>
    <dbReference type="NCBI Taxonomy" id="3073862"/>
    <lineage>
        <taxon>Bacteria</taxon>
        <taxon>Pseudomonadati</taxon>
        <taxon>Pseudomonadota</taxon>
        <taxon>Gammaproteobacteria</taxon>
        <taxon>Enterobacterales</taxon>
        <taxon>Pectobacteriaceae</taxon>
        <taxon>Pectobacterium</taxon>
    </lineage>
</organism>
<evidence type="ECO:0008006" key="3">
    <source>
        <dbReference type="Google" id="ProtNLM"/>
    </source>
</evidence>
<proteinExistence type="predicted"/>
<accession>A0AAN0KMT7</accession>
<evidence type="ECO:0000313" key="1">
    <source>
        <dbReference type="EMBL" id="BES85369.1"/>
    </source>
</evidence>
<evidence type="ECO:0000313" key="2">
    <source>
        <dbReference type="Proteomes" id="UP001377830"/>
    </source>
</evidence>
<dbReference type="KEGG" id="parl:PEC302110_24660"/>